<dbReference type="AlphaFoldDB" id="A0A1A8ZEG7"/>
<dbReference type="Pfam" id="PF05132">
    <property type="entry name" value="RNA_pol_Rpc4"/>
    <property type="match status" value="1"/>
</dbReference>
<dbReference type="EMBL" id="FLRD01000122">
    <property type="protein sequence ID" value="SBT42223.1"/>
    <property type="molecule type" value="Genomic_DNA"/>
</dbReference>
<feature type="region of interest" description="Disordered" evidence="5">
    <location>
        <begin position="215"/>
        <end position="261"/>
    </location>
</feature>
<dbReference type="GO" id="GO:0005666">
    <property type="term" value="C:RNA polymerase III complex"/>
    <property type="evidence" value="ECO:0007669"/>
    <property type="project" value="InterPro"/>
</dbReference>
<name>A0A1A8ZEG7_PLAOA</name>
<evidence type="ECO:0000256" key="2">
    <source>
        <dbReference type="ARBA" id="ARBA00022478"/>
    </source>
</evidence>
<dbReference type="Proteomes" id="UP000078550">
    <property type="component" value="Unassembled WGS sequence"/>
</dbReference>
<accession>A0A1A8ZEG7</accession>
<evidence type="ECO:0000313" key="7">
    <source>
        <dbReference type="EMBL" id="SBT42575.1"/>
    </source>
</evidence>
<keyword evidence="9" id="KW-1185">Reference proteome</keyword>
<sequence length="360" mass="42095">MSGRHNNDEYSLRRSISNTLRNKSIFLKNGASNSKNNTLKKFIPNIENLKVENKPKNEEANEIEECLNNKSIQELIKKTITFDLQEEKKRNNNHINNHKNEIIYPSQTIGETQDTKLNNIKVEQIRDNYDDKVLEKKQKDKKSIDIYELNNISKNIFYNKKCTSSDAHFLPLTLPFFTNNEKQKNIRKLLLNKETFLFYIQLPNMLPEVIQEGKNENGEEVKGQGREETRHGKEIKEEQLEEEHIKEELSEEEKVADESQEKGKIKKEKKILENSRKGAYKLSSVKTLPNGKFAKLIIYKNKKIKMKINDILFDVNEGSECTFSQEIGCYIKENSEFIFLGNCDYKLVATPNIERIINKK</sequence>
<reference evidence="6" key="2">
    <citation type="submission" date="2016-05" db="EMBL/GenBank/DDBJ databases">
        <authorList>
            <person name="Lavstsen T."/>
            <person name="Jespersen J.S."/>
        </authorList>
    </citation>
    <scope>NUCLEOTIDE SEQUENCE [LARGE SCALE GENOMIC DNA]</scope>
</reference>
<dbReference type="PANTHER" id="PTHR13408">
    <property type="entry name" value="DNA-DIRECTED RNA POLYMERASE III"/>
    <property type="match status" value="1"/>
</dbReference>
<gene>
    <name evidence="6" type="ORF">POVWA1_045490</name>
    <name evidence="7" type="ORF">POVWA2_044060</name>
</gene>
<dbReference type="GO" id="GO:0042797">
    <property type="term" value="P:tRNA transcription by RNA polymerase III"/>
    <property type="evidence" value="ECO:0007669"/>
    <property type="project" value="TreeGrafter"/>
</dbReference>
<keyword evidence="3" id="KW-0804">Transcription</keyword>
<dbReference type="GO" id="GO:0003677">
    <property type="term" value="F:DNA binding"/>
    <property type="evidence" value="ECO:0007669"/>
    <property type="project" value="InterPro"/>
</dbReference>
<dbReference type="Proteomes" id="UP000078555">
    <property type="component" value="Unassembled WGS sequence"/>
</dbReference>
<evidence type="ECO:0000256" key="1">
    <source>
        <dbReference type="ARBA" id="ARBA00004123"/>
    </source>
</evidence>
<proteinExistence type="predicted"/>
<evidence type="ECO:0000313" key="9">
    <source>
        <dbReference type="Proteomes" id="UP000078555"/>
    </source>
</evidence>
<evidence type="ECO:0000256" key="5">
    <source>
        <dbReference type="SAM" id="MobiDB-lite"/>
    </source>
</evidence>
<evidence type="ECO:0000256" key="4">
    <source>
        <dbReference type="ARBA" id="ARBA00023242"/>
    </source>
</evidence>
<evidence type="ECO:0000256" key="3">
    <source>
        <dbReference type="ARBA" id="ARBA00023163"/>
    </source>
</evidence>
<reference evidence="8 9" key="1">
    <citation type="submission" date="2016-05" db="EMBL/GenBank/DDBJ databases">
        <authorList>
            <person name="Naeem Raeece"/>
        </authorList>
    </citation>
    <scope>NUCLEOTIDE SEQUENCE [LARGE SCALE GENOMIC DNA]</scope>
</reference>
<keyword evidence="2 6" id="KW-0240">DNA-directed RNA polymerase</keyword>
<evidence type="ECO:0000313" key="8">
    <source>
        <dbReference type="Proteomes" id="UP000078550"/>
    </source>
</evidence>
<dbReference type="EMBL" id="FLRE01000165">
    <property type="protein sequence ID" value="SBT42575.1"/>
    <property type="molecule type" value="Genomic_DNA"/>
</dbReference>
<comment type="subcellular location">
    <subcellularLocation>
        <location evidence="1">Nucleus</location>
    </subcellularLocation>
</comment>
<protein>
    <submittedName>
        <fullName evidence="6">DNA-directed RNA polymerase III subunit RPC4, putative</fullName>
    </submittedName>
</protein>
<evidence type="ECO:0000313" key="6">
    <source>
        <dbReference type="EMBL" id="SBT42223.1"/>
    </source>
</evidence>
<dbReference type="PANTHER" id="PTHR13408:SF0">
    <property type="entry name" value="DNA-DIRECTED RNA POLYMERASE III SUBUNIT RPC4"/>
    <property type="match status" value="1"/>
</dbReference>
<dbReference type="InterPro" id="IPR007811">
    <property type="entry name" value="RPC4"/>
</dbReference>
<keyword evidence="4" id="KW-0539">Nucleus</keyword>
<organism evidence="6 9">
    <name type="scientific">Plasmodium ovale wallikeri</name>
    <dbReference type="NCBI Taxonomy" id="864142"/>
    <lineage>
        <taxon>Eukaryota</taxon>
        <taxon>Sar</taxon>
        <taxon>Alveolata</taxon>
        <taxon>Apicomplexa</taxon>
        <taxon>Aconoidasida</taxon>
        <taxon>Haemosporida</taxon>
        <taxon>Plasmodiidae</taxon>
        <taxon>Plasmodium</taxon>
        <taxon>Plasmodium (Plasmodium)</taxon>
    </lineage>
</organism>